<feature type="binding site" evidence="11">
    <location>
        <begin position="98"/>
        <end position="105"/>
    </location>
    <ligand>
        <name>ATP</name>
        <dbReference type="ChEBI" id="CHEBI:30616"/>
    </ligand>
</feature>
<keyword evidence="2 11" id="KW-0547">Nucleotide-binding</keyword>
<comment type="domain">
    <text evidence="11">The middle region has homology to RecA with ATPase motifs including the RadA KNRFG motif, while the C-terminus is homologous to Lon protease.</text>
</comment>
<dbReference type="GO" id="GO:0016787">
    <property type="term" value="F:hydrolase activity"/>
    <property type="evidence" value="ECO:0007669"/>
    <property type="project" value="UniProtKB-KW"/>
</dbReference>
<dbReference type="InterPro" id="IPR020568">
    <property type="entry name" value="Ribosomal_Su5_D2-typ_SF"/>
</dbReference>
<evidence type="ECO:0000259" key="14">
    <source>
        <dbReference type="PROSITE" id="PS50162"/>
    </source>
</evidence>
<evidence type="ECO:0000256" key="6">
    <source>
        <dbReference type="ARBA" id="ARBA00022833"/>
    </source>
</evidence>
<dbReference type="InterPro" id="IPR004504">
    <property type="entry name" value="DNA_repair_RadA"/>
</dbReference>
<dbReference type="GO" id="GO:0008270">
    <property type="term" value="F:zinc ion binding"/>
    <property type="evidence" value="ECO:0007669"/>
    <property type="project" value="UniProtKB-KW"/>
</dbReference>
<dbReference type="SMART" id="SM00382">
    <property type="entry name" value="AAA"/>
    <property type="match status" value="1"/>
</dbReference>
<evidence type="ECO:0000256" key="2">
    <source>
        <dbReference type="ARBA" id="ARBA00022741"/>
    </source>
</evidence>
<dbReference type="Pfam" id="PF18073">
    <property type="entry name" value="Zn_ribbon_LapB"/>
    <property type="match status" value="1"/>
</dbReference>
<evidence type="ECO:0000256" key="13">
    <source>
        <dbReference type="RuleBase" id="RU003555"/>
    </source>
</evidence>
<proteinExistence type="inferred from homology"/>
<dbReference type="SUPFAM" id="SSF52540">
    <property type="entry name" value="P-loop containing nucleoside triphosphate hydrolases"/>
    <property type="match status" value="1"/>
</dbReference>
<evidence type="ECO:0000256" key="7">
    <source>
        <dbReference type="ARBA" id="ARBA00022840"/>
    </source>
</evidence>
<dbReference type="InterPro" id="IPR020588">
    <property type="entry name" value="RecA_ATP-bd"/>
</dbReference>
<dbReference type="InterPro" id="IPR027417">
    <property type="entry name" value="P-loop_NTPase"/>
</dbReference>
<name>A0A1I1ABT0_9CLOT</name>
<dbReference type="SUPFAM" id="SSF54211">
    <property type="entry name" value="Ribosomal protein S5 domain 2-like"/>
    <property type="match status" value="1"/>
</dbReference>
<dbReference type="GO" id="GO:0000725">
    <property type="term" value="P:recombinational repair"/>
    <property type="evidence" value="ECO:0007669"/>
    <property type="project" value="UniProtKB-UniRule"/>
</dbReference>
<accession>A0A1I1ABT0</accession>
<organism evidence="15 16">
    <name type="scientific">Clostridium frigidicarnis</name>
    <dbReference type="NCBI Taxonomy" id="84698"/>
    <lineage>
        <taxon>Bacteria</taxon>
        <taxon>Bacillati</taxon>
        <taxon>Bacillota</taxon>
        <taxon>Clostridia</taxon>
        <taxon>Eubacteriales</taxon>
        <taxon>Clostridiaceae</taxon>
        <taxon>Clostridium</taxon>
    </lineage>
</organism>
<dbReference type="PANTHER" id="PTHR32472:SF10">
    <property type="entry name" value="DNA REPAIR PROTEIN RADA-LIKE PROTEIN"/>
    <property type="match status" value="1"/>
</dbReference>
<dbReference type="AlphaFoldDB" id="A0A1I1ABT0"/>
<evidence type="ECO:0000256" key="5">
    <source>
        <dbReference type="ARBA" id="ARBA00022801"/>
    </source>
</evidence>
<evidence type="ECO:0000256" key="12">
    <source>
        <dbReference type="NCBIfam" id="TIGR00416"/>
    </source>
</evidence>
<evidence type="ECO:0000256" key="1">
    <source>
        <dbReference type="ARBA" id="ARBA00022723"/>
    </source>
</evidence>
<dbReference type="CDD" id="cd01121">
    <property type="entry name" value="RadA_SMS_N"/>
    <property type="match status" value="1"/>
</dbReference>
<evidence type="ECO:0000256" key="9">
    <source>
        <dbReference type="ARBA" id="ARBA00023125"/>
    </source>
</evidence>
<feature type="region of interest" description="Lon-protease-like" evidence="11">
    <location>
        <begin position="354"/>
        <end position="456"/>
    </location>
</feature>
<dbReference type="Pfam" id="PF13541">
    <property type="entry name" value="ChlI"/>
    <property type="match status" value="1"/>
</dbReference>
<evidence type="ECO:0000256" key="8">
    <source>
        <dbReference type="ARBA" id="ARBA00023016"/>
    </source>
</evidence>
<keyword evidence="1 11" id="KW-0479">Metal-binding</keyword>
<evidence type="ECO:0000256" key="11">
    <source>
        <dbReference type="HAMAP-Rule" id="MF_01498"/>
    </source>
</evidence>
<dbReference type="GO" id="GO:0005524">
    <property type="term" value="F:ATP binding"/>
    <property type="evidence" value="ECO:0007669"/>
    <property type="project" value="UniProtKB-UniRule"/>
</dbReference>
<gene>
    <name evidence="11" type="primary">radA</name>
    <name evidence="15" type="ORF">SAMN04488528_103214</name>
</gene>
<dbReference type="GO" id="GO:0003684">
    <property type="term" value="F:damaged DNA binding"/>
    <property type="evidence" value="ECO:0007669"/>
    <property type="project" value="InterPro"/>
</dbReference>
<dbReference type="EMBL" id="FOKI01000032">
    <property type="protein sequence ID" value="SFB34826.1"/>
    <property type="molecule type" value="Genomic_DNA"/>
</dbReference>
<dbReference type="NCBIfam" id="TIGR00416">
    <property type="entry name" value="sms"/>
    <property type="match status" value="1"/>
</dbReference>
<keyword evidence="4 13" id="KW-0863">Zinc-finger</keyword>
<dbReference type="InterPro" id="IPR014721">
    <property type="entry name" value="Ribsml_uS5_D2-typ_fold_subgr"/>
</dbReference>
<dbReference type="GO" id="GO:0140664">
    <property type="term" value="F:ATP-dependent DNA damage sensor activity"/>
    <property type="evidence" value="ECO:0007669"/>
    <property type="project" value="InterPro"/>
</dbReference>
<evidence type="ECO:0000256" key="4">
    <source>
        <dbReference type="ARBA" id="ARBA00022771"/>
    </source>
</evidence>
<keyword evidence="5" id="KW-0378">Hydrolase</keyword>
<dbReference type="Gene3D" id="3.30.230.10">
    <property type="match status" value="1"/>
</dbReference>
<dbReference type="PROSITE" id="PS50162">
    <property type="entry name" value="RECA_2"/>
    <property type="match status" value="1"/>
</dbReference>
<dbReference type="HAMAP" id="MF_01498">
    <property type="entry name" value="RadA_bact"/>
    <property type="match status" value="1"/>
</dbReference>
<keyword evidence="3 11" id="KW-0227">DNA damage</keyword>
<dbReference type="PANTHER" id="PTHR32472">
    <property type="entry name" value="DNA REPAIR PROTEIN RADA"/>
    <property type="match status" value="1"/>
</dbReference>
<keyword evidence="6 13" id="KW-0862">Zinc</keyword>
<dbReference type="InterPro" id="IPR003593">
    <property type="entry name" value="AAA+_ATPase"/>
</dbReference>
<feature type="domain" description="RecA family profile 1" evidence="14">
    <location>
        <begin position="69"/>
        <end position="218"/>
    </location>
</feature>
<dbReference type="InterPro" id="IPR041166">
    <property type="entry name" value="Rubredoxin_2"/>
</dbReference>
<reference evidence="15 16" key="1">
    <citation type="submission" date="2016-10" db="EMBL/GenBank/DDBJ databases">
        <authorList>
            <person name="de Groot N.N."/>
        </authorList>
    </citation>
    <scope>NUCLEOTIDE SEQUENCE [LARGE SCALE GENOMIC DNA]</scope>
    <source>
        <strain evidence="15 16">DSM 12271</strain>
    </source>
</reference>
<protein>
    <recommendedName>
        <fullName evidence="11 12">DNA repair protein RadA</fullName>
    </recommendedName>
</protein>
<dbReference type="GO" id="GO:0005829">
    <property type="term" value="C:cytosol"/>
    <property type="evidence" value="ECO:0007669"/>
    <property type="project" value="TreeGrafter"/>
</dbReference>
<keyword evidence="8 11" id="KW-0346">Stress response</keyword>
<keyword evidence="7 11" id="KW-0067">ATP-binding</keyword>
<comment type="function">
    <text evidence="13">DNA-dependent ATPase involved in processing of recombination intermediates, plays a role in repairing DNA breaks. Stimulates the branch migration of RecA-mediated strand transfer reactions, allowing the 3' invading strand to extend heteroduplex DNA faster. Binds ssDNA in the presence of ADP but not other nucleotides, has ATPase activity that is stimulated by ssDNA and various branched DNA structures, but inhibited by SSB. Does not have RecA's homology-searching function.</text>
</comment>
<sequence length="456" mass="50110">MAKIKSVFICQQCGYESPKWVGKCPSCSSWNSLVEEQKIPSNISNSTFNKGYASSSQKPRSIKEIKSGEAERLDTGISELNRVLGGGLVKGSLTLISGDPGIGKSTLLLQTANNISKKYGKVLYVSGEESEEQIKIRGDRLGAICDDLYIVAETNLDNIDVHIENMNPSFVIIDSIQTLFKATVTSAPGSVSQVRECSNELMRMAKTKNIPFFIVAHVTKQGELAGPRVLEHMVDTVLYFEGERSEEFRILRTIKNRFGTTSEIGVFEMRQEGLMEVYDPSKIFLEDTNYNQEGSIIVGIMEGSRPILVEVQALVTETKSYNPRRTAVGIDVQRLNLILAVLEKKLKIPFYNCDVYVNVVGGLNLQGTMGDLGVALALISSAKGSCFNMEKIIAIGEIGLTGEIRPVISCERIVNEASKMGLNNIIIPQRNIEKVNVKGLNLLGIKSLKEALGKIF</sequence>
<dbReference type="Pfam" id="PF13481">
    <property type="entry name" value="AAA_25"/>
    <property type="match status" value="1"/>
</dbReference>
<evidence type="ECO:0000256" key="3">
    <source>
        <dbReference type="ARBA" id="ARBA00022763"/>
    </source>
</evidence>
<dbReference type="Proteomes" id="UP000198619">
    <property type="component" value="Unassembled WGS sequence"/>
</dbReference>
<dbReference type="Gene3D" id="3.40.50.300">
    <property type="entry name" value="P-loop containing nucleotide triphosphate hydrolases"/>
    <property type="match status" value="1"/>
</dbReference>
<evidence type="ECO:0000313" key="16">
    <source>
        <dbReference type="Proteomes" id="UP000198619"/>
    </source>
</evidence>
<evidence type="ECO:0000256" key="10">
    <source>
        <dbReference type="ARBA" id="ARBA00023204"/>
    </source>
</evidence>
<keyword evidence="9 11" id="KW-0238">DNA-binding</keyword>
<dbReference type="STRING" id="84698.SAMN04488528_103214"/>
<dbReference type="FunFam" id="3.40.50.300:FF:000050">
    <property type="entry name" value="DNA repair protein RadA"/>
    <property type="match status" value="1"/>
</dbReference>
<feature type="short sequence motif" description="RadA KNRFG motif" evidence="11">
    <location>
        <begin position="255"/>
        <end position="259"/>
    </location>
</feature>
<keyword evidence="10 11" id="KW-0234">DNA repair</keyword>
<dbReference type="RefSeq" id="WP_090042577.1">
    <property type="nucleotide sequence ID" value="NZ_FOKI01000032.1"/>
</dbReference>
<keyword evidence="16" id="KW-1185">Reference proteome</keyword>
<evidence type="ECO:0000313" key="15">
    <source>
        <dbReference type="EMBL" id="SFB34826.1"/>
    </source>
</evidence>
<comment type="similarity">
    <text evidence="11 13">Belongs to the RecA family. RadA subfamily.</text>
</comment>
<dbReference type="OrthoDB" id="9803906at2"/>
<comment type="function">
    <text evidence="11">Plays a role in repairing double-strand DNA breaks, probably involving stabilizing or processing branched DNA or blocked replication forks.</text>
</comment>
<dbReference type="PRINTS" id="PR01874">
    <property type="entry name" value="DNAREPAIRADA"/>
</dbReference>